<feature type="region of interest" description="Disordered" evidence="1">
    <location>
        <begin position="126"/>
        <end position="146"/>
    </location>
</feature>
<name>A0AB34IG66_PRYPA</name>
<evidence type="ECO:0000313" key="4">
    <source>
        <dbReference type="EMBL" id="KAL1498516.1"/>
    </source>
</evidence>
<keyword evidence="3" id="KW-0732">Signal</keyword>
<dbReference type="Proteomes" id="UP001515480">
    <property type="component" value="Unassembled WGS sequence"/>
</dbReference>
<reference evidence="4 5" key="1">
    <citation type="journal article" date="2024" name="Science">
        <title>Giant polyketide synthase enzymes in the biosynthesis of giant marine polyether toxins.</title>
        <authorList>
            <person name="Fallon T.R."/>
            <person name="Shende V.V."/>
            <person name="Wierzbicki I.H."/>
            <person name="Pendleton A.L."/>
            <person name="Watervoot N.F."/>
            <person name="Auber R.P."/>
            <person name="Gonzalez D.J."/>
            <person name="Wisecaver J.H."/>
            <person name="Moore B.S."/>
        </authorList>
    </citation>
    <scope>NUCLEOTIDE SEQUENCE [LARGE SCALE GENOMIC DNA]</scope>
    <source>
        <strain evidence="4 5">12B1</strain>
    </source>
</reference>
<evidence type="ECO:0008006" key="6">
    <source>
        <dbReference type="Google" id="ProtNLM"/>
    </source>
</evidence>
<keyword evidence="2" id="KW-1133">Transmembrane helix</keyword>
<comment type="caution">
    <text evidence="4">The sequence shown here is derived from an EMBL/GenBank/DDBJ whole genome shotgun (WGS) entry which is preliminary data.</text>
</comment>
<feature type="transmembrane region" description="Helical" evidence="2">
    <location>
        <begin position="56"/>
        <end position="82"/>
    </location>
</feature>
<evidence type="ECO:0000256" key="1">
    <source>
        <dbReference type="SAM" id="MobiDB-lite"/>
    </source>
</evidence>
<protein>
    <recommendedName>
        <fullName evidence="6">H(+)-exporting diphosphatase</fullName>
    </recommendedName>
</protein>
<dbReference type="AlphaFoldDB" id="A0AB34IG66"/>
<dbReference type="EMBL" id="JBGBPQ010000027">
    <property type="protein sequence ID" value="KAL1498516.1"/>
    <property type="molecule type" value="Genomic_DNA"/>
</dbReference>
<evidence type="ECO:0000313" key="5">
    <source>
        <dbReference type="Proteomes" id="UP001515480"/>
    </source>
</evidence>
<keyword evidence="5" id="KW-1185">Reference proteome</keyword>
<evidence type="ECO:0000256" key="3">
    <source>
        <dbReference type="SAM" id="SignalP"/>
    </source>
</evidence>
<organism evidence="4 5">
    <name type="scientific">Prymnesium parvum</name>
    <name type="common">Toxic golden alga</name>
    <dbReference type="NCBI Taxonomy" id="97485"/>
    <lineage>
        <taxon>Eukaryota</taxon>
        <taxon>Haptista</taxon>
        <taxon>Haptophyta</taxon>
        <taxon>Prymnesiophyceae</taxon>
        <taxon>Prymnesiales</taxon>
        <taxon>Prymnesiaceae</taxon>
        <taxon>Prymnesium</taxon>
    </lineage>
</organism>
<feature type="signal peptide" evidence="3">
    <location>
        <begin position="1"/>
        <end position="24"/>
    </location>
</feature>
<sequence length="146" mass="15519">MGLSCVLLLGLQLLGGVAVADAWAASPRTTTRPQRPPPAAPRMAIEHIPQLLAEDIFGSVFAAGMSIALAGVGTTMVAAFIVNGRYDEIERSMFESQDQEAADAAAKQEGVKEDVREFFGDINPQMAEARESTADAEPQGGKEIMR</sequence>
<keyword evidence="2" id="KW-0812">Transmembrane</keyword>
<feature type="chain" id="PRO_5044318926" description="H(+)-exporting diphosphatase" evidence="3">
    <location>
        <begin position="25"/>
        <end position="146"/>
    </location>
</feature>
<evidence type="ECO:0000256" key="2">
    <source>
        <dbReference type="SAM" id="Phobius"/>
    </source>
</evidence>
<proteinExistence type="predicted"/>
<gene>
    <name evidence="4" type="ORF">AB1Y20_013839</name>
</gene>
<accession>A0AB34IG66</accession>
<keyword evidence="2" id="KW-0472">Membrane</keyword>